<sequence length="239" mass="27777">MPSCTNHCRLWGLLLWCLLWGGGKVGAQPTDVPPATPEIRHFDPAKRDVFLHDRDFRYDRQAPPTAGWWERFLHWLYRQIAKVFQYEGSGFLFRLLVYVGAAALLVYVVLRVIGTDVSGLFYRNRASGQVKFEVMEENIHAVDFEKEVADALAAQDFRRAVRMRYLHALKLLTDRGLIRWQPGKTNQEYDSELAHAAVRQPFHDLRTVYEYAWYGDFPVGASGFERAGRLFQQLQQQLR</sequence>
<evidence type="ECO:0000256" key="1">
    <source>
        <dbReference type="SAM" id="Phobius"/>
    </source>
</evidence>
<reference evidence="4 5" key="1">
    <citation type="submission" date="2016-10" db="EMBL/GenBank/DDBJ databases">
        <authorList>
            <person name="de Groot N.N."/>
        </authorList>
    </citation>
    <scope>NUCLEOTIDE SEQUENCE [LARGE SCALE GENOMIC DNA]</scope>
    <source>
        <strain evidence="4 5">DSM 25186</strain>
    </source>
</reference>
<feature type="signal peptide" evidence="2">
    <location>
        <begin position="1"/>
        <end position="27"/>
    </location>
</feature>
<dbReference type="AlphaFoldDB" id="A0A1G9IN54"/>
<keyword evidence="2" id="KW-0732">Signal</keyword>
<feature type="domain" description="Protein-glutamine gamma-glutamyltransferase-like C-terminal" evidence="3">
    <location>
        <begin position="164"/>
        <end position="230"/>
    </location>
</feature>
<feature type="transmembrane region" description="Helical" evidence="1">
    <location>
        <begin position="91"/>
        <end position="113"/>
    </location>
</feature>
<dbReference type="EMBL" id="FNFO01000005">
    <property type="protein sequence ID" value="SDL26698.1"/>
    <property type="molecule type" value="Genomic_DNA"/>
</dbReference>
<organism evidence="4 5">
    <name type="scientific">Catalinimonas alkaloidigena</name>
    <dbReference type="NCBI Taxonomy" id="1075417"/>
    <lineage>
        <taxon>Bacteria</taxon>
        <taxon>Pseudomonadati</taxon>
        <taxon>Bacteroidota</taxon>
        <taxon>Cytophagia</taxon>
        <taxon>Cytophagales</taxon>
        <taxon>Catalimonadaceae</taxon>
        <taxon>Catalinimonas</taxon>
    </lineage>
</organism>
<keyword evidence="1" id="KW-0812">Transmembrane</keyword>
<dbReference type="Proteomes" id="UP000198510">
    <property type="component" value="Unassembled WGS sequence"/>
</dbReference>
<evidence type="ECO:0000313" key="4">
    <source>
        <dbReference type="EMBL" id="SDL26698.1"/>
    </source>
</evidence>
<keyword evidence="5" id="KW-1185">Reference proteome</keyword>
<evidence type="ECO:0000256" key="2">
    <source>
        <dbReference type="SAM" id="SignalP"/>
    </source>
</evidence>
<proteinExistence type="predicted"/>
<gene>
    <name evidence="4" type="ORF">SAMN05421823_10556</name>
</gene>
<keyword evidence="1" id="KW-0472">Membrane</keyword>
<evidence type="ECO:0000259" key="3">
    <source>
        <dbReference type="Pfam" id="PF13559"/>
    </source>
</evidence>
<protein>
    <recommendedName>
        <fullName evidence="3">Protein-glutamine gamma-glutamyltransferase-like C-terminal domain-containing protein</fullName>
    </recommendedName>
</protein>
<keyword evidence="1" id="KW-1133">Transmembrane helix</keyword>
<name>A0A1G9IN54_9BACT</name>
<dbReference type="STRING" id="1075417.SAMN05421823_10556"/>
<feature type="chain" id="PRO_5011466968" description="Protein-glutamine gamma-glutamyltransferase-like C-terminal domain-containing protein" evidence="2">
    <location>
        <begin position="28"/>
        <end position="239"/>
    </location>
</feature>
<dbReference type="InterPro" id="IPR025403">
    <property type="entry name" value="TgpA-like_C"/>
</dbReference>
<dbReference type="Pfam" id="PF13559">
    <property type="entry name" value="DUF4129"/>
    <property type="match status" value="1"/>
</dbReference>
<evidence type="ECO:0000313" key="5">
    <source>
        <dbReference type="Proteomes" id="UP000198510"/>
    </source>
</evidence>
<dbReference type="RefSeq" id="WP_089682979.1">
    <property type="nucleotide sequence ID" value="NZ_FNFO01000005.1"/>
</dbReference>
<accession>A0A1G9IN54</accession>
<dbReference type="OrthoDB" id="5491447at2"/>